<protein>
    <recommendedName>
        <fullName evidence="4 5">Small ribosomal subunit protein uS2</fullName>
    </recommendedName>
</protein>
<dbReference type="Gene3D" id="1.10.287.610">
    <property type="entry name" value="Helix hairpin bin"/>
    <property type="match status" value="1"/>
</dbReference>
<dbReference type="Pfam" id="PF00318">
    <property type="entry name" value="Ribosomal_S2"/>
    <property type="match status" value="1"/>
</dbReference>
<dbReference type="NCBIfam" id="TIGR01011">
    <property type="entry name" value="rpsB_bact"/>
    <property type="match status" value="1"/>
</dbReference>
<sequence>MSIISMKQLLEAGVHFGHQTRRWNPKMKPYIFTARNGIYIIDLQKTLHCFEAAYDFARKTASEGEEILFVGTKRQAQDAIKEEAIRCGSPYVNMRWLGGTLTNFVTIMSRIQRLKELEELQSSGRIDLYPIKESMKLKKELAKLQSNLGGMKNMNRLPGALFVADIKKDQIAVLEARKLGIPVIGIVDTNCDPDLVDYIIPANDDAIRAIKLIAGKIADAIIEAKQGQDAVEVAESKDFQESSEEAV</sequence>
<dbReference type="HAMAP" id="MF_00291_B">
    <property type="entry name" value="Ribosomal_uS2_B"/>
    <property type="match status" value="1"/>
</dbReference>
<dbReference type="SUPFAM" id="SSF52313">
    <property type="entry name" value="Ribosomal protein S2"/>
    <property type="match status" value="1"/>
</dbReference>
<dbReference type="InterPro" id="IPR023591">
    <property type="entry name" value="Ribosomal_uS2_flav_dom_sf"/>
</dbReference>
<comment type="similarity">
    <text evidence="1 5 6">Belongs to the universal ribosomal protein uS2 family.</text>
</comment>
<dbReference type="FunFam" id="1.10.287.610:FF:000001">
    <property type="entry name" value="30S ribosomal protein S2"/>
    <property type="match status" value="1"/>
</dbReference>
<dbReference type="PROSITE" id="PS00963">
    <property type="entry name" value="RIBOSOMAL_S2_2"/>
    <property type="match status" value="1"/>
</dbReference>
<evidence type="ECO:0000256" key="1">
    <source>
        <dbReference type="ARBA" id="ARBA00006242"/>
    </source>
</evidence>
<dbReference type="PROSITE" id="PS00962">
    <property type="entry name" value="RIBOSOMAL_S2_1"/>
    <property type="match status" value="1"/>
</dbReference>
<dbReference type="InterPro" id="IPR001865">
    <property type="entry name" value="Ribosomal_uS2"/>
</dbReference>
<evidence type="ECO:0000256" key="3">
    <source>
        <dbReference type="ARBA" id="ARBA00023274"/>
    </source>
</evidence>
<dbReference type="GO" id="GO:0003735">
    <property type="term" value="F:structural constituent of ribosome"/>
    <property type="evidence" value="ECO:0007669"/>
    <property type="project" value="InterPro"/>
</dbReference>
<evidence type="ECO:0000256" key="4">
    <source>
        <dbReference type="ARBA" id="ARBA00035256"/>
    </source>
</evidence>
<name>A0A7C5PHV0_9BACT</name>
<comment type="caution">
    <text evidence="7">The sequence shown here is derived from an EMBL/GenBank/DDBJ whole genome shotgun (WGS) entry which is preliminary data.</text>
</comment>
<organism evidence="7">
    <name type="scientific">Thermodesulfobium narugense</name>
    <dbReference type="NCBI Taxonomy" id="184064"/>
    <lineage>
        <taxon>Bacteria</taxon>
        <taxon>Pseudomonadati</taxon>
        <taxon>Thermodesulfobiota</taxon>
        <taxon>Thermodesulfobiia</taxon>
        <taxon>Thermodesulfobiales</taxon>
        <taxon>Thermodesulfobiaceae</taxon>
        <taxon>Thermodesulfobium</taxon>
    </lineage>
</organism>
<dbReference type="CDD" id="cd01425">
    <property type="entry name" value="RPS2"/>
    <property type="match status" value="1"/>
</dbReference>
<dbReference type="Gene3D" id="3.40.50.10490">
    <property type="entry name" value="Glucose-6-phosphate isomerase like protein, domain 1"/>
    <property type="match status" value="1"/>
</dbReference>
<dbReference type="GO" id="GO:0006412">
    <property type="term" value="P:translation"/>
    <property type="evidence" value="ECO:0007669"/>
    <property type="project" value="UniProtKB-UniRule"/>
</dbReference>
<dbReference type="InterPro" id="IPR005706">
    <property type="entry name" value="Ribosomal_uS2_bac/mit/plastid"/>
</dbReference>
<dbReference type="AlphaFoldDB" id="A0A7C5PHV0"/>
<keyword evidence="3 5" id="KW-0687">Ribonucleoprotein</keyword>
<evidence type="ECO:0000256" key="2">
    <source>
        <dbReference type="ARBA" id="ARBA00022980"/>
    </source>
</evidence>
<gene>
    <name evidence="5 7" type="primary">rpsB</name>
    <name evidence="7" type="ORF">ENL70_06750</name>
</gene>
<dbReference type="PANTHER" id="PTHR12534">
    <property type="entry name" value="30S RIBOSOMAL PROTEIN S2 PROKARYOTIC AND ORGANELLAR"/>
    <property type="match status" value="1"/>
</dbReference>
<dbReference type="GO" id="GO:0022627">
    <property type="term" value="C:cytosolic small ribosomal subunit"/>
    <property type="evidence" value="ECO:0007669"/>
    <property type="project" value="TreeGrafter"/>
</dbReference>
<reference evidence="7" key="1">
    <citation type="journal article" date="2020" name="mSystems">
        <title>Genome- and Community-Level Interaction Insights into Carbon Utilization and Element Cycling Functions of Hydrothermarchaeota in Hydrothermal Sediment.</title>
        <authorList>
            <person name="Zhou Z."/>
            <person name="Liu Y."/>
            <person name="Xu W."/>
            <person name="Pan J."/>
            <person name="Luo Z.H."/>
            <person name="Li M."/>
        </authorList>
    </citation>
    <scope>NUCLEOTIDE SEQUENCE [LARGE SCALE GENOMIC DNA]</scope>
    <source>
        <strain evidence="7">SpSt-1019</strain>
    </source>
</reference>
<dbReference type="EMBL" id="DRUY01000228">
    <property type="protein sequence ID" value="HHI66227.1"/>
    <property type="molecule type" value="Genomic_DNA"/>
</dbReference>
<dbReference type="InterPro" id="IPR018130">
    <property type="entry name" value="Ribosomal_uS2_CS"/>
</dbReference>
<evidence type="ECO:0000256" key="5">
    <source>
        <dbReference type="HAMAP-Rule" id="MF_00291"/>
    </source>
</evidence>
<dbReference type="PANTHER" id="PTHR12534:SF0">
    <property type="entry name" value="SMALL RIBOSOMAL SUBUNIT PROTEIN US2M"/>
    <property type="match status" value="1"/>
</dbReference>
<proteinExistence type="inferred from homology"/>
<dbReference type="PRINTS" id="PR00395">
    <property type="entry name" value="RIBOSOMALS2"/>
</dbReference>
<evidence type="ECO:0000313" key="7">
    <source>
        <dbReference type="EMBL" id="HHI66227.1"/>
    </source>
</evidence>
<keyword evidence="2 5" id="KW-0689">Ribosomal protein</keyword>
<evidence type="ECO:0000256" key="6">
    <source>
        <dbReference type="RuleBase" id="RU003631"/>
    </source>
</evidence>
<accession>A0A7C5PHV0</accession>